<evidence type="ECO:0000313" key="2">
    <source>
        <dbReference type="Proteomes" id="UP001595616"/>
    </source>
</evidence>
<dbReference type="RefSeq" id="WP_379834373.1">
    <property type="nucleotide sequence ID" value="NZ_JBHRYQ010000001.1"/>
</dbReference>
<name>A0ABV7YPW1_9BACT</name>
<reference evidence="2" key="1">
    <citation type="journal article" date="2019" name="Int. J. Syst. Evol. Microbiol.">
        <title>The Global Catalogue of Microorganisms (GCM) 10K type strain sequencing project: providing services to taxonomists for standard genome sequencing and annotation.</title>
        <authorList>
            <consortium name="The Broad Institute Genomics Platform"/>
            <consortium name="The Broad Institute Genome Sequencing Center for Infectious Disease"/>
            <person name="Wu L."/>
            <person name="Ma J."/>
        </authorList>
    </citation>
    <scope>NUCLEOTIDE SEQUENCE [LARGE SCALE GENOMIC DNA]</scope>
    <source>
        <strain evidence="2">CECT 7956</strain>
    </source>
</reference>
<organism evidence="1 2">
    <name type="scientific">Lacihabitans lacunae</name>
    <dbReference type="NCBI Taxonomy" id="1028214"/>
    <lineage>
        <taxon>Bacteria</taxon>
        <taxon>Pseudomonadati</taxon>
        <taxon>Bacteroidota</taxon>
        <taxon>Cytophagia</taxon>
        <taxon>Cytophagales</taxon>
        <taxon>Leadbetterellaceae</taxon>
        <taxon>Lacihabitans</taxon>
    </lineage>
</organism>
<sequence>MSAEILTITPTSGNAPEIHFGEHFRHPLWIKFVNNDSEKWLGCFSSDYPSVLNKVLVDKENKSAFVVSGGIGYLVDINNRIIKHKTEDHPMIGSLIQTNDPDYFIAGTFYSIYVFDTDKLIKEITPNMTIDGIYFKSQIGRKVTGDLASVENQYESNLDFEFDLDTFELTLNQKVIRKDYKVFETIRVVDKDWTQKPNIIKRLIDKLKK</sequence>
<proteinExistence type="predicted"/>
<comment type="caution">
    <text evidence="1">The sequence shown here is derived from an EMBL/GenBank/DDBJ whole genome shotgun (WGS) entry which is preliminary data.</text>
</comment>
<dbReference type="EMBL" id="JBHRYQ010000001">
    <property type="protein sequence ID" value="MFC3809388.1"/>
    <property type="molecule type" value="Genomic_DNA"/>
</dbReference>
<evidence type="ECO:0000313" key="1">
    <source>
        <dbReference type="EMBL" id="MFC3809388.1"/>
    </source>
</evidence>
<gene>
    <name evidence="1" type="ORF">ACFOOI_01865</name>
</gene>
<protein>
    <submittedName>
        <fullName evidence="1">Uncharacterized protein</fullName>
    </submittedName>
</protein>
<keyword evidence="2" id="KW-1185">Reference proteome</keyword>
<accession>A0ABV7YPW1</accession>
<dbReference type="Proteomes" id="UP001595616">
    <property type="component" value="Unassembled WGS sequence"/>
</dbReference>